<keyword evidence="9" id="KW-1185">Reference proteome</keyword>
<keyword evidence="3 6" id="KW-0812">Transmembrane</keyword>
<evidence type="ECO:0000313" key="8">
    <source>
        <dbReference type="EMBL" id="MBB3997429.1"/>
    </source>
</evidence>
<dbReference type="InterPro" id="IPR003841">
    <property type="entry name" value="Na/Pi_transpt"/>
</dbReference>
<evidence type="ECO:0000256" key="7">
    <source>
        <dbReference type="SAM" id="SignalP"/>
    </source>
</evidence>
<dbReference type="NCBIfam" id="NF037997">
    <property type="entry name" value="Na_Pi_symport"/>
    <property type="match status" value="1"/>
</dbReference>
<keyword evidence="2" id="KW-1003">Cell membrane</keyword>
<evidence type="ECO:0000256" key="2">
    <source>
        <dbReference type="ARBA" id="ARBA00022475"/>
    </source>
</evidence>
<feature type="transmembrane region" description="Helical" evidence="6">
    <location>
        <begin position="278"/>
        <end position="304"/>
    </location>
</feature>
<evidence type="ECO:0000256" key="6">
    <source>
        <dbReference type="SAM" id="Phobius"/>
    </source>
</evidence>
<dbReference type="EMBL" id="JACIEK010000001">
    <property type="protein sequence ID" value="MBB3997429.1"/>
    <property type="molecule type" value="Genomic_DNA"/>
</dbReference>
<comment type="caution">
    <text evidence="8">The sequence shown here is derived from an EMBL/GenBank/DDBJ whole genome shotgun (WGS) entry which is preliminary data.</text>
</comment>
<name>A0A7W6H4N5_9HYPH</name>
<feature type="transmembrane region" description="Helical" evidence="6">
    <location>
        <begin position="37"/>
        <end position="57"/>
    </location>
</feature>
<feature type="transmembrane region" description="Helical" evidence="6">
    <location>
        <begin position="138"/>
        <end position="157"/>
    </location>
</feature>
<feature type="transmembrane region" description="Helical" evidence="6">
    <location>
        <begin position="104"/>
        <end position="126"/>
    </location>
</feature>
<gene>
    <name evidence="8" type="ORF">GGR04_001250</name>
</gene>
<evidence type="ECO:0000256" key="3">
    <source>
        <dbReference type="ARBA" id="ARBA00022692"/>
    </source>
</evidence>
<evidence type="ECO:0000256" key="5">
    <source>
        <dbReference type="ARBA" id="ARBA00023136"/>
    </source>
</evidence>
<evidence type="ECO:0000256" key="4">
    <source>
        <dbReference type="ARBA" id="ARBA00022989"/>
    </source>
</evidence>
<dbReference type="GO" id="GO:0044341">
    <property type="term" value="P:sodium-dependent phosphate transport"/>
    <property type="evidence" value="ECO:0007669"/>
    <property type="project" value="InterPro"/>
</dbReference>
<dbReference type="Proteomes" id="UP000542776">
    <property type="component" value="Unassembled WGS sequence"/>
</dbReference>
<dbReference type="RefSeq" id="WP_183198893.1">
    <property type="nucleotide sequence ID" value="NZ_JACIEK010000001.1"/>
</dbReference>
<dbReference type="AlphaFoldDB" id="A0A7W6H4N5"/>
<sequence>MRPPMSILQRSALLALVSLLVPGAAFAQAPGAAPEAVDWIELAMGAVGGLVLFLYGVHELSHALKAVAGERMKAVIGRATGDRFRGLGAGTLATVLLDSSSLTIILLITFVDAGLASFVQALPVVLGANIGTTFSSQVFAIGIDAYAPVLMLAGFLLRMTVKKHHAKDWGAALFGLGLVLFGLHTIGDAAEPLKDQPAVTDWLKTMATPVYGILAGAAITVAIQSSSAMLGIVITLAGQGIIPLEAGIAMMLGAEIGTCADTLVATIGRSRDALRVGLFHLLFNVVTVLIGAVLVEQIVLFASWTSDDVAQQIANAHVAFNLGGALLFIGFVRIVGRLIERAVPERVGNPVAA</sequence>
<keyword evidence="5 6" id="KW-0472">Membrane</keyword>
<dbReference type="Pfam" id="PF02690">
    <property type="entry name" value="Na_Pi_cotrans"/>
    <property type="match status" value="2"/>
</dbReference>
<feature type="transmembrane region" description="Helical" evidence="6">
    <location>
        <begin position="210"/>
        <end position="237"/>
    </location>
</feature>
<proteinExistence type="predicted"/>
<dbReference type="GO" id="GO:0005436">
    <property type="term" value="F:sodium:phosphate symporter activity"/>
    <property type="evidence" value="ECO:0007669"/>
    <property type="project" value="InterPro"/>
</dbReference>
<keyword evidence="7" id="KW-0732">Signal</keyword>
<keyword evidence="4 6" id="KW-1133">Transmembrane helix</keyword>
<dbReference type="PANTHER" id="PTHR10010:SF46">
    <property type="entry name" value="SODIUM-DEPENDENT PHOSPHATE TRANSPORT PROTEIN 2B"/>
    <property type="match status" value="1"/>
</dbReference>
<dbReference type="GO" id="GO:0005886">
    <property type="term" value="C:plasma membrane"/>
    <property type="evidence" value="ECO:0007669"/>
    <property type="project" value="UniProtKB-SubCell"/>
</dbReference>
<comment type="subcellular location">
    <subcellularLocation>
        <location evidence="1">Cell membrane</location>
        <topology evidence="1">Multi-pass membrane protein</topology>
    </subcellularLocation>
</comment>
<feature type="chain" id="PRO_5031062117" evidence="7">
    <location>
        <begin position="28"/>
        <end position="353"/>
    </location>
</feature>
<feature type="transmembrane region" description="Helical" evidence="6">
    <location>
        <begin position="316"/>
        <end position="336"/>
    </location>
</feature>
<dbReference type="PANTHER" id="PTHR10010">
    <property type="entry name" value="SOLUTE CARRIER FAMILY 34 SODIUM PHOSPHATE , MEMBER 2-RELATED"/>
    <property type="match status" value="1"/>
</dbReference>
<feature type="transmembrane region" description="Helical" evidence="6">
    <location>
        <begin position="169"/>
        <end position="190"/>
    </location>
</feature>
<accession>A0A7W6H4N5</accession>
<protein>
    <submittedName>
        <fullName evidence="8">Phosphate:Na+ symporter</fullName>
    </submittedName>
</protein>
<feature type="signal peptide" evidence="7">
    <location>
        <begin position="1"/>
        <end position="27"/>
    </location>
</feature>
<reference evidence="8 9" key="1">
    <citation type="submission" date="2020-08" db="EMBL/GenBank/DDBJ databases">
        <title>Genomic Encyclopedia of Type Strains, Phase IV (KMG-IV): sequencing the most valuable type-strain genomes for metagenomic binning, comparative biology and taxonomic classification.</title>
        <authorList>
            <person name="Goeker M."/>
        </authorList>
    </citation>
    <scope>NUCLEOTIDE SEQUENCE [LARGE SCALE GENOMIC DNA]</scope>
    <source>
        <strain evidence="8 9">DSM 102238</strain>
    </source>
</reference>
<evidence type="ECO:0000256" key="1">
    <source>
        <dbReference type="ARBA" id="ARBA00004651"/>
    </source>
</evidence>
<organism evidence="8 9">
    <name type="scientific">Aureimonas pseudogalii</name>
    <dbReference type="NCBI Taxonomy" id="1744844"/>
    <lineage>
        <taxon>Bacteria</taxon>
        <taxon>Pseudomonadati</taxon>
        <taxon>Pseudomonadota</taxon>
        <taxon>Alphaproteobacteria</taxon>
        <taxon>Hyphomicrobiales</taxon>
        <taxon>Aurantimonadaceae</taxon>
        <taxon>Aureimonas</taxon>
    </lineage>
</organism>
<evidence type="ECO:0000313" key="9">
    <source>
        <dbReference type="Proteomes" id="UP000542776"/>
    </source>
</evidence>